<dbReference type="InterPro" id="IPR006710">
    <property type="entry name" value="Glyco_hydro_43"/>
</dbReference>
<dbReference type="AlphaFoldDB" id="A0A5N7CHW7"/>
<dbReference type="GO" id="GO:0046558">
    <property type="term" value="F:arabinan endo-1,5-alpha-L-arabinosidase activity"/>
    <property type="evidence" value="ECO:0007669"/>
    <property type="project" value="UniProtKB-EC"/>
</dbReference>
<evidence type="ECO:0000256" key="7">
    <source>
        <dbReference type="ARBA" id="ARBA00023295"/>
    </source>
</evidence>
<dbReference type="PANTHER" id="PTHR43301:SF3">
    <property type="entry name" value="ARABINAN ENDO-1,5-ALPHA-L-ARABINOSIDASE A-RELATED"/>
    <property type="match status" value="1"/>
</dbReference>
<evidence type="ECO:0000256" key="3">
    <source>
        <dbReference type="ARBA" id="ARBA00009865"/>
    </source>
</evidence>
<feature type="signal peptide" evidence="11">
    <location>
        <begin position="1"/>
        <end position="21"/>
    </location>
</feature>
<proteinExistence type="inferred from homology"/>
<evidence type="ECO:0000256" key="10">
    <source>
        <dbReference type="PIRSR" id="PIRSR606710-2"/>
    </source>
</evidence>
<evidence type="ECO:0000256" key="9">
    <source>
        <dbReference type="PIRSR" id="PIRSR606710-1"/>
    </source>
</evidence>
<dbReference type="InterPro" id="IPR023296">
    <property type="entry name" value="Glyco_hydro_beta-prop_sf"/>
</dbReference>
<evidence type="ECO:0000256" key="4">
    <source>
        <dbReference type="ARBA" id="ARBA00012586"/>
    </source>
</evidence>
<evidence type="ECO:0000256" key="5">
    <source>
        <dbReference type="ARBA" id="ARBA00022729"/>
    </source>
</evidence>
<evidence type="ECO:0000256" key="6">
    <source>
        <dbReference type="ARBA" id="ARBA00022801"/>
    </source>
</evidence>
<dbReference type="EMBL" id="ML735227">
    <property type="protein sequence ID" value="KAE8393780.1"/>
    <property type="molecule type" value="Genomic_DNA"/>
</dbReference>
<dbReference type="InterPro" id="IPR050727">
    <property type="entry name" value="GH43_arabinanases"/>
</dbReference>
<dbReference type="GO" id="GO:0031222">
    <property type="term" value="P:arabinan catabolic process"/>
    <property type="evidence" value="ECO:0007669"/>
    <property type="project" value="UniProtKB-UniPathway"/>
</dbReference>
<comment type="catalytic activity">
    <reaction evidence="1 8">
        <text>Endohydrolysis of (1-&gt;5)-alpha-arabinofuranosidic linkages in (1-&gt;5)-arabinans.</text>
        <dbReference type="EC" id="3.2.1.99"/>
    </reaction>
</comment>
<accession>A0A5N7CHW7</accession>
<dbReference type="SUPFAM" id="SSF75005">
    <property type="entry name" value="Arabinanase/levansucrase/invertase"/>
    <property type="match status" value="1"/>
</dbReference>
<dbReference type="InterPro" id="IPR016840">
    <property type="entry name" value="Glyco_hydro_43_endo_a_Ara-ase"/>
</dbReference>
<name>A0A5N7CHW7_PETAA</name>
<organism evidence="12">
    <name type="scientific">Petromyces alliaceus</name>
    <name type="common">Aspergillus alliaceus</name>
    <dbReference type="NCBI Taxonomy" id="209559"/>
    <lineage>
        <taxon>Eukaryota</taxon>
        <taxon>Fungi</taxon>
        <taxon>Dikarya</taxon>
        <taxon>Ascomycota</taxon>
        <taxon>Pezizomycotina</taxon>
        <taxon>Eurotiomycetes</taxon>
        <taxon>Eurotiomycetidae</taxon>
        <taxon>Eurotiales</taxon>
        <taxon>Aspergillaceae</taxon>
        <taxon>Aspergillus</taxon>
        <taxon>Aspergillus subgen. Circumdati</taxon>
    </lineage>
</organism>
<keyword evidence="7 8" id="KW-0326">Glycosidase</keyword>
<gene>
    <name evidence="12" type="ORF">BDV23DRAFT_180231</name>
</gene>
<dbReference type="UniPathway" id="UPA00667"/>
<keyword evidence="6 8" id="KW-0378">Hydrolase</keyword>
<dbReference type="Proteomes" id="UP000326877">
    <property type="component" value="Unassembled WGS sequence"/>
</dbReference>
<feature type="active site" description="Proton acceptor" evidence="9">
    <location>
        <position position="34"/>
    </location>
</feature>
<feature type="chain" id="PRO_5024969614" description="Arabinan endo-1,5-alpha-L-arabinosidase" evidence="11">
    <location>
        <begin position="22"/>
        <end position="320"/>
    </location>
</feature>
<keyword evidence="5 11" id="KW-0732">Signal</keyword>
<dbReference type="EC" id="3.2.1.99" evidence="4 8"/>
<dbReference type="OrthoDB" id="195678at2759"/>
<comment type="similarity">
    <text evidence="3 8">Belongs to the glycosyl hydrolase 43 family.</text>
</comment>
<protein>
    <recommendedName>
        <fullName evidence="4 8">Arabinan endo-1,5-alpha-L-arabinosidase</fullName>
        <ecNumber evidence="4 8">3.2.1.99</ecNumber>
    </recommendedName>
</protein>
<feature type="site" description="Important for catalytic activity, responsible for pKa modulation of the active site Glu and correct orientation of both the proton donor and substrate" evidence="10">
    <location>
        <position position="148"/>
    </location>
</feature>
<dbReference type="CDD" id="cd18831">
    <property type="entry name" value="GH43_AnAbnA-like"/>
    <property type="match status" value="1"/>
</dbReference>
<dbReference type="Gene3D" id="2.115.10.20">
    <property type="entry name" value="Glycosyl hydrolase domain, family 43"/>
    <property type="match status" value="1"/>
</dbReference>
<evidence type="ECO:0000256" key="8">
    <source>
        <dbReference type="PIRNR" id="PIRNR026534"/>
    </source>
</evidence>
<sequence length="320" mass="34273">MYIQFSLVLALLRAAVAYGYANPGICSGACNVHDPALTQNGDGTYFRFSTGNNISFASASSIEGPWIALGSVLPDGSSIDNPGRYDPWAPDVQKVGNLYYVYYAVSKFGSQESAIGLATSETMAAGSWTDKGSTGIISKTGDQYNAIDGNLLIDGDKNYLTFGSFWQDIFQVTLNADATSSTSTPVNVAFDPEGTHPVEGPFLYKYGSYYYLFFSWGSCCGYDTNKPAEGEEYRIKVCRSSTPTGGFVDANGVACTASGGTVVLESHDNVYGPGGQGVYTDPKLGPVLYYHYVDTTIGYGDSQKLFGWNVLDFSSGWPSV</sequence>
<comment type="pathway">
    <text evidence="2 8">Glycan metabolism; L-arabinan degradation.</text>
</comment>
<evidence type="ECO:0000313" key="12">
    <source>
        <dbReference type="EMBL" id="KAE8393780.1"/>
    </source>
</evidence>
<evidence type="ECO:0000256" key="1">
    <source>
        <dbReference type="ARBA" id="ARBA00000375"/>
    </source>
</evidence>
<evidence type="ECO:0000256" key="2">
    <source>
        <dbReference type="ARBA" id="ARBA00004834"/>
    </source>
</evidence>
<dbReference type="PANTHER" id="PTHR43301">
    <property type="entry name" value="ARABINAN ENDO-1,5-ALPHA-L-ARABINOSIDASE"/>
    <property type="match status" value="1"/>
</dbReference>
<feature type="active site" description="Proton donor" evidence="9">
    <location>
        <position position="199"/>
    </location>
</feature>
<reference evidence="12" key="1">
    <citation type="submission" date="2019-04" db="EMBL/GenBank/DDBJ databases">
        <title>Friends and foes A comparative genomics studyof 23 Aspergillus species from section Flavi.</title>
        <authorList>
            <consortium name="DOE Joint Genome Institute"/>
            <person name="Kjaerbolling I."/>
            <person name="Vesth T."/>
            <person name="Frisvad J.C."/>
            <person name="Nybo J.L."/>
            <person name="Theobald S."/>
            <person name="Kildgaard S."/>
            <person name="Isbrandt T."/>
            <person name="Kuo A."/>
            <person name="Sato A."/>
            <person name="Lyhne E.K."/>
            <person name="Kogle M.E."/>
            <person name="Wiebenga A."/>
            <person name="Kun R.S."/>
            <person name="Lubbers R.J."/>
            <person name="Makela M.R."/>
            <person name="Barry K."/>
            <person name="Chovatia M."/>
            <person name="Clum A."/>
            <person name="Daum C."/>
            <person name="Haridas S."/>
            <person name="He G."/>
            <person name="LaButti K."/>
            <person name="Lipzen A."/>
            <person name="Mondo S."/>
            <person name="Riley R."/>
            <person name="Salamov A."/>
            <person name="Simmons B.A."/>
            <person name="Magnuson J.K."/>
            <person name="Henrissat B."/>
            <person name="Mortensen U.H."/>
            <person name="Larsen T.O."/>
            <person name="Devries R.P."/>
            <person name="Grigoriev I.V."/>
            <person name="Machida M."/>
            <person name="Baker S.E."/>
            <person name="Andersen M.R."/>
        </authorList>
    </citation>
    <scope>NUCLEOTIDE SEQUENCE [LARGE SCALE GENOMIC DNA]</scope>
    <source>
        <strain evidence="12">IBT 14317</strain>
    </source>
</reference>
<dbReference type="PIRSF" id="PIRSF026534">
    <property type="entry name" value="Endo_alpha-L-arabinosidase"/>
    <property type="match status" value="1"/>
</dbReference>
<dbReference type="Pfam" id="PF04616">
    <property type="entry name" value="Glyco_hydro_43"/>
    <property type="match status" value="1"/>
</dbReference>
<evidence type="ECO:0000256" key="11">
    <source>
        <dbReference type="SAM" id="SignalP"/>
    </source>
</evidence>